<reference evidence="2 3" key="1">
    <citation type="submission" date="2019-09" db="EMBL/GenBank/DDBJ databases">
        <title>Pimelobacter sp. isolated from Paulinella.</title>
        <authorList>
            <person name="Jeong S.E."/>
        </authorList>
    </citation>
    <scope>NUCLEOTIDE SEQUENCE [LARGE SCALE GENOMIC DNA]</scope>
    <source>
        <strain evidence="2 3">Pch-N</strain>
    </source>
</reference>
<feature type="region of interest" description="Disordered" evidence="1">
    <location>
        <begin position="325"/>
        <end position="351"/>
    </location>
</feature>
<feature type="compositionally biased region" description="Pro residues" evidence="1">
    <location>
        <begin position="332"/>
        <end position="351"/>
    </location>
</feature>
<sequence length="351" mass="37055">MSLLLSTPSSSAPGDPPGNDDMPDLATTAEARGAVTSSQGAVARRSKMYITLSPKNPIWGVFYNNVFNTPIENPTSFTGGLCTRGKPCVKNPFEQPDCATSDPDTQWRAGYYPYVMYPVRQLARGVDVGYIAEVPVNMVAFGSIPARATLLLRAARANGKVQPFRIHLWDVKAALGCVPAPPARLVHTLVEAKVEISVVDLQVDGVKIPLGSSCRIVRPAELSLWGETNRGGYFPAKGGALGAYDGLHVGSQGPLDSPYYQQDNGRTLPASTGLTIPPFTGCTANGDDLSPLITAMASGPNNPVRVQQGAVVIPDANVDLNNLSACNQQDPPLCPTPGPDTPERPPLPAGD</sequence>
<name>A0A7J5DRA2_NOCSI</name>
<dbReference type="RefSeq" id="WP_151583047.1">
    <property type="nucleotide sequence ID" value="NZ_WBVM01000006.1"/>
</dbReference>
<feature type="region of interest" description="Disordered" evidence="1">
    <location>
        <begin position="1"/>
        <end position="25"/>
    </location>
</feature>
<dbReference type="AlphaFoldDB" id="A0A7J5DRA2"/>
<evidence type="ECO:0000313" key="3">
    <source>
        <dbReference type="Proteomes" id="UP000449906"/>
    </source>
</evidence>
<feature type="compositionally biased region" description="Low complexity" evidence="1">
    <location>
        <begin position="1"/>
        <end position="20"/>
    </location>
</feature>
<gene>
    <name evidence="2" type="ORF">F9L07_27140</name>
</gene>
<evidence type="ECO:0000256" key="1">
    <source>
        <dbReference type="SAM" id="MobiDB-lite"/>
    </source>
</evidence>
<dbReference type="Proteomes" id="UP000449906">
    <property type="component" value="Unassembled WGS sequence"/>
</dbReference>
<evidence type="ECO:0000313" key="2">
    <source>
        <dbReference type="EMBL" id="KAB2807171.1"/>
    </source>
</evidence>
<dbReference type="EMBL" id="WBVM01000006">
    <property type="protein sequence ID" value="KAB2807171.1"/>
    <property type="molecule type" value="Genomic_DNA"/>
</dbReference>
<proteinExistence type="predicted"/>
<accession>A0A7J5DRA2</accession>
<comment type="caution">
    <text evidence="2">The sequence shown here is derived from an EMBL/GenBank/DDBJ whole genome shotgun (WGS) entry which is preliminary data.</text>
</comment>
<protein>
    <submittedName>
        <fullName evidence="2">Uncharacterized protein</fullName>
    </submittedName>
</protein>
<organism evidence="2 3">
    <name type="scientific">Nocardioides simplex</name>
    <name type="common">Arthrobacter simplex</name>
    <dbReference type="NCBI Taxonomy" id="2045"/>
    <lineage>
        <taxon>Bacteria</taxon>
        <taxon>Bacillati</taxon>
        <taxon>Actinomycetota</taxon>
        <taxon>Actinomycetes</taxon>
        <taxon>Propionibacteriales</taxon>
        <taxon>Nocardioidaceae</taxon>
        <taxon>Pimelobacter</taxon>
    </lineage>
</organism>